<reference evidence="2 3" key="1">
    <citation type="journal article" date="2019" name="Plant Biotechnol. J.">
        <title>The red bayberry genome and genetic basis of sex determination.</title>
        <authorList>
            <person name="Jia H.M."/>
            <person name="Jia H.J."/>
            <person name="Cai Q.L."/>
            <person name="Wang Y."/>
            <person name="Zhao H.B."/>
            <person name="Yang W.F."/>
            <person name="Wang G.Y."/>
            <person name="Li Y.H."/>
            <person name="Zhan D.L."/>
            <person name="Shen Y.T."/>
            <person name="Niu Q.F."/>
            <person name="Chang L."/>
            <person name="Qiu J."/>
            <person name="Zhao L."/>
            <person name="Xie H.B."/>
            <person name="Fu W.Y."/>
            <person name="Jin J."/>
            <person name="Li X.W."/>
            <person name="Jiao Y."/>
            <person name="Zhou C.C."/>
            <person name="Tu T."/>
            <person name="Chai C.Y."/>
            <person name="Gao J.L."/>
            <person name="Fan L.J."/>
            <person name="van de Weg E."/>
            <person name="Wang J.Y."/>
            <person name="Gao Z.S."/>
        </authorList>
    </citation>
    <scope>NUCLEOTIDE SEQUENCE [LARGE SCALE GENOMIC DNA]</scope>
    <source>
        <tissue evidence="2">Leaves</tissue>
    </source>
</reference>
<gene>
    <name evidence="2" type="ORF">CJ030_MR8G028456</name>
</gene>
<accession>A0A6A1US91</accession>
<name>A0A6A1US91_9ROSI</name>
<feature type="region of interest" description="Disordered" evidence="1">
    <location>
        <begin position="256"/>
        <end position="277"/>
    </location>
</feature>
<dbReference type="PANTHER" id="PTHR35095">
    <property type="entry name" value="OS05G0143300 PROTEIN"/>
    <property type="match status" value="1"/>
</dbReference>
<sequence>MAVELCLMASHGYPGLILHQEQSKVLKDSQHLLPSSGVEHKIVRSRSLTLRPNQYEEAWKPISGLYESNQFVQIDSTVKRPVLIDVQDNNPDSILFSFGIAEQCTKHEKILKFLKSRPSEVDRIELDMSLLSDLMGLQAFTTDVYQHPFAASLMYPSGNLYSQQPLCDIVEDLACSSKFTVHPDGRVVFKKGSGMEMKDLISMVAEFYLSRNSLKWRKLSMLVPHYTRLDNNEAVTSVHGSSLKLQATTVVPLKRSPEKVKLKPSPKKKNSRKAGGERDMYKNNYFHACESLLSLMVNKKYDRKTAILSLKKSGPELPELLTQFSVGIAGTGLAVLFSVLSKLACGRVTFGGSKLLSTGFAFGLVWLSWAVNKLRDTIVYVSKNAGKLSLNEEEMMRRVDKSVNSIYFRAATLMAVAVLRFA</sequence>
<evidence type="ECO:0000313" key="3">
    <source>
        <dbReference type="Proteomes" id="UP000516437"/>
    </source>
</evidence>
<feature type="compositionally biased region" description="Basic residues" evidence="1">
    <location>
        <begin position="262"/>
        <end position="272"/>
    </location>
</feature>
<keyword evidence="3" id="KW-1185">Reference proteome</keyword>
<evidence type="ECO:0000313" key="2">
    <source>
        <dbReference type="EMBL" id="KAB1203182.1"/>
    </source>
</evidence>
<organism evidence="2 3">
    <name type="scientific">Morella rubra</name>
    <name type="common">Chinese bayberry</name>
    <dbReference type="NCBI Taxonomy" id="262757"/>
    <lineage>
        <taxon>Eukaryota</taxon>
        <taxon>Viridiplantae</taxon>
        <taxon>Streptophyta</taxon>
        <taxon>Embryophyta</taxon>
        <taxon>Tracheophyta</taxon>
        <taxon>Spermatophyta</taxon>
        <taxon>Magnoliopsida</taxon>
        <taxon>eudicotyledons</taxon>
        <taxon>Gunneridae</taxon>
        <taxon>Pentapetalae</taxon>
        <taxon>rosids</taxon>
        <taxon>fabids</taxon>
        <taxon>Fagales</taxon>
        <taxon>Myricaceae</taxon>
        <taxon>Morella</taxon>
    </lineage>
</organism>
<dbReference type="OrthoDB" id="1918704at2759"/>
<evidence type="ECO:0000256" key="1">
    <source>
        <dbReference type="SAM" id="MobiDB-lite"/>
    </source>
</evidence>
<dbReference type="AlphaFoldDB" id="A0A6A1US91"/>
<dbReference type="EMBL" id="RXIC02000026">
    <property type="protein sequence ID" value="KAB1203182.1"/>
    <property type="molecule type" value="Genomic_DNA"/>
</dbReference>
<comment type="caution">
    <text evidence="2">The sequence shown here is derived from an EMBL/GenBank/DDBJ whole genome shotgun (WGS) entry which is preliminary data.</text>
</comment>
<proteinExistence type="predicted"/>
<dbReference type="PANTHER" id="PTHR35095:SF1">
    <property type="entry name" value="OS05G0143300 PROTEIN"/>
    <property type="match status" value="1"/>
</dbReference>
<dbReference type="Proteomes" id="UP000516437">
    <property type="component" value="Chromosome 8"/>
</dbReference>
<protein>
    <submittedName>
        <fullName evidence="2">Uncharacterized protein</fullName>
    </submittedName>
</protein>